<dbReference type="PANTHER" id="PTHR31302">
    <property type="entry name" value="TRANSMEMBRANE PROTEIN WITH METALLOPHOSPHOESTERASE DOMAIN-RELATED"/>
    <property type="match status" value="1"/>
</dbReference>
<dbReference type="GO" id="GO:0016020">
    <property type="term" value="C:membrane"/>
    <property type="evidence" value="ECO:0007669"/>
    <property type="project" value="GOC"/>
</dbReference>
<gene>
    <name evidence="4" type="ORF">RD2015_4217</name>
</gene>
<keyword evidence="5" id="KW-1185">Reference proteome</keyword>
<accession>A0A0U3CJ82</accession>
<reference evidence="4 5" key="1">
    <citation type="submission" date="2015-12" db="EMBL/GenBank/DDBJ databases">
        <title>Complete genome of Roseateles depolymerans KCTC 42856.</title>
        <authorList>
            <person name="Kim K.M."/>
        </authorList>
    </citation>
    <scope>NUCLEOTIDE SEQUENCE [LARGE SCALE GENOMIC DNA]</scope>
    <source>
        <strain evidence="4 5">KCTC 42856</strain>
    </source>
</reference>
<dbReference type="GO" id="GO:0009245">
    <property type="term" value="P:lipid A biosynthetic process"/>
    <property type="evidence" value="ECO:0007669"/>
    <property type="project" value="TreeGrafter"/>
</dbReference>
<dbReference type="InterPro" id="IPR029052">
    <property type="entry name" value="Metallo-depent_PP-like"/>
</dbReference>
<name>A0A0U3CJ82_9BURK</name>
<evidence type="ECO:0000313" key="4">
    <source>
        <dbReference type="EMBL" id="ALV08664.1"/>
    </source>
</evidence>
<feature type="domain" description="Calcineurin-like phosphoesterase" evidence="3">
    <location>
        <begin position="52"/>
        <end position="171"/>
    </location>
</feature>
<evidence type="ECO:0000256" key="2">
    <source>
        <dbReference type="ARBA" id="ARBA00022801"/>
    </source>
</evidence>
<proteinExistence type="predicted"/>
<dbReference type="AlphaFoldDB" id="A0A0U3CJ82"/>
<dbReference type="SUPFAM" id="SSF56300">
    <property type="entry name" value="Metallo-dependent phosphatases"/>
    <property type="match status" value="1"/>
</dbReference>
<dbReference type="Gene3D" id="3.60.21.10">
    <property type="match status" value="1"/>
</dbReference>
<evidence type="ECO:0000313" key="5">
    <source>
        <dbReference type="Proteomes" id="UP000060699"/>
    </source>
</evidence>
<dbReference type="STRING" id="76731.RD2015_4217"/>
<keyword evidence="2 4" id="KW-0378">Hydrolase</keyword>
<keyword evidence="1" id="KW-0479">Metal-binding</keyword>
<evidence type="ECO:0000256" key="1">
    <source>
        <dbReference type="ARBA" id="ARBA00022723"/>
    </source>
</evidence>
<dbReference type="Proteomes" id="UP000060699">
    <property type="component" value="Chromosome"/>
</dbReference>
<dbReference type="PANTHER" id="PTHR31302:SF31">
    <property type="entry name" value="PHOSPHODIESTERASE YAEI"/>
    <property type="match status" value="1"/>
</dbReference>
<protein>
    <submittedName>
        <fullName evidence="4">Putative phosphohydrolase</fullName>
    </submittedName>
</protein>
<dbReference type="InterPro" id="IPR004843">
    <property type="entry name" value="Calcineurin-like_PHP"/>
</dbReference>
<dbReference type="Pfam" id="PF00149">
    <property type="entry name" value="Metallophos"/>
    <property type="match status" value="1"/>
</dbReference>
<dbReference type="RefSeq" id="WP_058936586.1">
    <property type="nucleotide sequence ID" value="NZ_CP013729.1"/>
</dbReference>
<dbReference type="GO" id="GO:0008758">
    <property type="term" value="F:UDP-2,3-diacylglucosamine hydrolase activity"/>
    <property type="evidence" value="ECO:0007669"/>
    <property type="project" value="TreeGrafter"/>
</dbReference>
<dbReference type="EMBL" id="CP013729">
    <property type="protein sequence ID" value="ALV08664.1"/>
    <property type="molecule type" value="Genomic_DNA"/>
</dbReference>
<evidence type="ECO:0000259" key="3">
    <source>
        <dbReference type="Pfam" id="PF00149"/>
    </source>
</evidence>
<dbReference type="InterPro" id="IPR051158">
    <property type="entry name" value="Metallophosphoesterase_sf"/>
</dbReference>
<dbReference type="KEGG" id="rdp:RD2015_4217"/>
<dbReference type="GO" id="GO:0046872">
    <property type="term" value="F:metal ion binding"/>
    <property type="evidence" value="ECO:0007669"/>
    <property type="project" value="UniProtKB-KW"/>
</dbReference>
<sequence length="299" mass="32498">MRRWFGRLVRLLLVLVGALLLLAVWSVLIEPRWVAQRRFDVSVSGWDGPPGLKVAVASDWHMGQDALRSVMTLDRARAIVADINAAQPDVVLLPGDFIFGRGEDGTTPEQVAEVLGQLRATHGVYAVLGNHDWWTNGPRFTQALRAAGVTVLQNDAVPLPGTSVWVVGIGDRMTGHSDPVQALRRVPAGAETLTFMHDPASARQLPRDSGLTVAAHTHGGQVWIPFHGSIVAPHGWPVKQTHGWVRVNRRTLYITSGLGVSIYPVRLNMRPEWVMFTIKAAVRPDETAGAPGGPTAARS</sequence>
<organism evidence="4 5">
    <name type="scientific">Roseateles depolymerans</name>
    <dbReference type="NCBI Taxonomy" id="76731"/>
    <lineage>
        <taxon>Bacteria</taxon>
        <taxon>Pseudomonadati</taxon>
        <taxon>Pseudomonadota</taxon>
        <taxon>Betaproteobacteria</taxon>
        <taxon>Burkholderiales</taxon>
        <taxon>Sphaerotilaceae</taxon>
        <taxon>Roseateles</taxon>
    </lineage>
</organism>